<comment type="subcellular location">
    <subcellularLocation>
        <location evidence="1">Secreted</location>
    </subcellularLocation>
</comment>
<sequence>MHRIALTSLALLAPVLVALPASAAAEICDGRAATIVVPLEMAYPSSSHHTKPVTGTPGDDVIVGTALADTIDGAGGNDVICGLESEDTLTGGDGDDRLLGGLDGRERDPNPASNSSLGDLLIPGPGDDFVDLGLDPAADAFTFRPDQVRYDDSATAVHVDLTPVNGLGRAVGQGTDTIVVVGRLAVVGSPYDDHIIGTPYGDVIMSDRGSDSISGEGGEDRIFPDIAGFDVMETVDPEDADHISPDTVDGGAGDDFIVSNWGPSDVAAGDGDDYVAVSTGEPWDSYGSADGSHIEGGAGDDTVFAELVRKLRVSGGGGDDEITHDVFVRGGRTITDGGRGDDRLAVGNGTKLAPSARITVDRRRSRIRIERTVASMRGYEHHRLSGPGLNWVYLGTNAKDDVSAPRNRSLRARTFAGRDRVEGTKGRDVLDLGRGVDRADGGRGRDTCIDAERAKSCEIRSR</sequence>
<evidence type="ECO:0000313" key="5">
    <source>
        <dbReference type="EMBL" id="PVG81112.1"/>
    </source>
</evidence>
<comment type="caution">
    <text evidence="5">The sequence shown here is derived from an EMBL/GenBank/DDBJ whole genome shotgun (WGS) entry which is preliminary data.</text>
</comment>
<evidence type="ECO:0000256" key="4">
    <source>
        <dbReference type="SAM" id="SignalP"/>
    </source>
</evidence>
<feature type="chain" id="PRO_5015427542" description="Calcium-binding protein" evidence="4">
    <location>
        <begin position="24"/>
        <end position="462"/>
    </location>
</feature>
<dbReference type="Gene3D" id="2.150.10.10">
    <property type="entry name" value="Serralysin-like metalloprotease, C-terminal"/>
    <property type="match status" value="2"/>
</dbReference>
<dbReference type="InterPro" id="IPR001343">
    <property type="entry name" value="Hemolysn_Ca-bd"/>
</dbReference>
<evidence type="ECO:0008006" key="7">
    <source>
        <dbReference type="Google" id="ProtNLM"/>
    </source>
</evidence>
<dbReference type="PRINTS" id="PR00313">
    <property type="entry name" value="CABNDNGRPT"/>
</dbReference>
<dbReference type="PANTHER" id="PTHR38340:SF1">
    <property type="entry name" value="S-LAYER PROTEIN"/>
    <property type="match status" value="1"/>
</dbReference>
<evidence type="ECO:0000256" key="2">
    <source>
        <dbReference type="ARBA" id="ARBA00022525"/>
    </source>
</evidence>
<dbReference type="GO" id="GO:0005576">
    <property type="term" value="C:extracellular region"/>
    <property type="evidence" value="ECO:0007669"/>
    <property type="project" value="UniProtKB-SubCell"/>
</dbReference>
<dbReference type="InterPro" id="IPR011049">
    <property type="entry name" value="Serralysin-like_metalloprot_C"/>
</dbReference>
<feature type="signal peptide" evidence="4">
    <location>
        <begin position="1"/>
        <end position="23"/>
    </location>
</feature>
<keyword evidence="4" id="KW-0732">Signal</keyword>
<dbReference type="AlphaFoldDB" id="A0A2T8F5X1"/>
<evidence type="ECO:0000256" key="1">
    <source>
        <dbReference type="ARBA" id="ARBA00004613"/>
    </source>
</evidence>
<dbReference type="Pfam" id="PF00353">
    <property type="entry name" value="HemolysinCabind"/>
    <property type="match status" value="5"/>
</dbReference>
<reference evidence="5 6" key="1">
    <citation type="submission" date="2018-04" db="EMBL/GenBank/DDBJ databases">
        <title>Genome of Nocardioides gansuensis WSJ-1.</title>
        <authorList>
            <person name="Wu S."/>
            <person name="Wang G."/>
        </authorList>
    </citation>
    <scope>NUCLEOTIDE SEQUENCE [LARGE SCALE GENOMIC DNA]</scope>
    <source>
        <strain evidence="5 6">WSJ-1</strain>
    </source>
</reference>
<dbReference type="PANTHER" id="PTHR38340">
    <property type="entry name" value="S-LAYER PROTEIN"/>
    <property type="match status" value="1"/>
</dbReference>
<feature type="compositionally biased region" description="Basic and acidic residues" evidence="3">
    <location>
        <begin position="94"/>
        <end position="109"/>
    </location>
</feature>
<evidence type="ECO:0000256" key="3">
    <source>
        <dbReference type="SAM" id="MobiDB-lite"/>
    </source>
</evidence>
<dbReference type="EMBL" id="QDGZ01000010">
    <property type="protein sequence ID" value="PVG81112.1"/>
    <property type="molecule type" value="Genomic_DNA"/>
</dbReference>
<gene>
    <name evidence="5" type="ORF">DDE18_20100</name>
</gene>
<proteinExistence type="predicted"/>
<feature type="region of interest" description="Disordered" evidence="3">
    <location>
        <begin position="84"/>
        <end position="120"/>
    </location>
</feature>
<protein>
    <recommendedName>
        <fullName evidence="7">Calcium-binding protein</fullName>
    </recommendedName>
</protein>
<keyword evidence="2" id="KW-0964">Secreted</keyword>
<organism evidence="5 6">
    <name type="scientific">Nocardioides gansuensis</name>
    <dbReference type="NCBI Taxonomy" id="2138300"/>
    <lineage>
        <taxon>Bacteria</taxon>
        <taxon>Bacillati</taxon>
        <taxon>Actinomycetota</taxon>
        <taxon>Actinomycetes</taxon>
        <taxon>Propionibacteriales</taxon>
        <taxon>Nocardioidaceae</taxon>
        <taxon>Nocardioides</taxon>
    </lineage>
</organism>
<dbReference type="Proteomes" id="UP000246018">
    <property type="component" value="Unassembled WGS sequence"/>
</dbReference>
<dbReference type="GO" id="GO:0005509">
    <property type="term" value="F:calcium ion binding"/>
    <property type="evidence" value="ECO:0007669"/>
    <property type="project" value="InterPro"/>
</dbReference>
<dbReference type="SUPFAM" id="SSF51120">
    <property type="entry name" value="beta-Roll"/>
    <property type="match status" value="2"/>
</dbReference>
<evidence type="ECO:0000313" key="6">
    <source>
        <dbReference type="Proteomes" id="UP000246018"/>
    </source>
</evidence>
<name>A0A2T8F5X1_9ACTN</name>
<keyword evidence="6" id="KW-1185">Reference proteome</keyword>
<dbReference type="InterPro" id="IPR050557">
    <property type="entry name" value="RTX_toxin/Mannuronan_C5-epim"/>
</dbReference>
<accession>A0A2T8F5X1</accession>